<dbReference type="EMBL" id="JQAT01000002">
    <property type="protein sequence ID" value="KRN28648.1"/>
    <property type="molecule type" value="Genomic_DNA"/>
</dbReference>
<evidence type="ECO:0000256" key="1">
    <source>
        <dbReference type="ARBA" id="ARBA00004418"/>
    </source>
</evidence>
<feature type="domain" description="Solute-binding protein family 3/N-terminal" evidence="7">
    <location>
        <begin position="37"/>
        <end position="254"/>
    </location>
</feature>
<keyword evidence="10" id="KW-1185">Reference proteome</keyword>
<comment type="caution">
    <text evidence="8">The sequence shown here is derived from an EMBL/GenBank/DDBJ whole genome shotgun (WGS) entry which is preliminary data.</text>
</comment>
<reference evidence="10 11" key="1">
    <citation type="journal article" date="2015" name="Genome Announc.">
        <title>Expanding the biotechnology potential of lactobacilli through comparative genomics of 213 strains and associated genera.</title>
        <authorList>
            <person name="Sun Z."/>
            <person name="Harris H.M."/>
            <person name="McCann A."/>
            <person name="Guo C."/>
            <person name="Argimon S."/>
            <person name="Zhang W."/>
            <person name="Yang X."/>
            <person name="Jeffery I.B."/>
            <person name="Cooney J.C."/>
            <person name="Kagawa T.F."/>
            <person name="Liu W."/>
            <person name="Song Y."/>
            <person name="Salvetti E."/>
            <person name="Wrobel A."/>
            <person name="Rasinkangas P."/>
            <person name="Parkhill J."/>
            <person name="Rea M.C."/>
            <person name="O'Sullivan O."/>
            <person name="Ritari J."/>
            <person name="Douillard F.P."/>
            <person name="Paul Ross R."/>
            <person name="Yang R."/>
            <person name="Briner A.E."/>
            <person name="Felis G.E."/>
            <person name="de Vos W.M."/>
            <person name="Barrangou R."/>
            <person name="Klaenhammer T.R."/>
            <person name="Caufield P.W."/>
            <person name="Cui Y."/>
            <person name="Zhang H."/>
            <person name="O'Toole P.W."/>
        </authorList>
    </citation>
    <scope>NUCLEOTIDE SEQUENCE [LARGE SCALE GENOMIC DNA]</scope>
    <source>
        <strain evidence="8 11">ATCC BAA-66</strain>
        <strain evidence="9 10">DSM 13344</strain>
    </source>
</reference>
<comment type="similarity">
    <text evidence="2">Belongs to the bacterial solute-binding protein SsuA/TauA family.</text>
</comment>
<dbReference type="PATRIC" id="fig|81857.3.peg.851"/>
<evidence type="ECO:0000256" key="2">
    <source>
        <dbReference type="ARBA" id="ARBA00010742"/>
    </source>
</evidence>
<dbReference type="GO" id="GO:0016020">
    <property type="term" value="C:membrane"/>
    <property type="evidence" value="ECO:0007669"/>
    <property type="project" value="InterPro"/>
</dbReference>
<evidence type="ECO:0000256" key="3">
    <source>
        <dbReference type="ARBA" id="ARBA00022448"/>
    </source>
</evidence>
<dbReference type="PANTHER" id="PTHR30024">
    <property type="entry name" value="ALIPHATIC SULFONATES-BINDING PROTEIN-RELATED"/>
    <property type="match status" value="1"/>
</dbReference>
<gene>
    <name evidence="8" type="ORF">IV38_GL000849</name>
    <name evidence="9" type="ORF">IV40_GL001004</name>
</gene>
<evidence type="ECO:0000256" key="5">
    <source>
        <dbReference type="ARBA" id="ARBA00055538"/>
    </source>
</evidence>
<keyword evidence="3" id="KW-0813">Transport</keyword>
<dbReference type="AlphaFoldDB" id="A0A0R2FJ67"/>
<evidence type="ECO:0000313" key="11">
    <source>
        <dbReference type="Proteomes" id="UP000051751"/>
    </source>
</evidence>
<proteinExistence type="inferred from homology"/>
<dbReference type="Proteomes" id="UP000051751">
    <property type="component" value="Unassembled WGS sequence"/>
</dbReference>
<evidence type="ECO:0000256" key="4">
    <source>
        <dbReference type="ARBA" id="ARBA00022729"/>
    </source>
</evidence>
<dbReference type="SUPFAM" id="SSF53850">
    <property type="entry name" value="Periplasmic binding protein-like II"/>
    <property type="match status" value="1"/>
</dbReference>
<dbReference type="GO" id="GO:0042626">
    <property type="term" value="F:ATPase-coupled transmembrane transporter activity"/>
    <property type="evidence" value="ECO:0007669"/>
    <property type="project" value="InterPro"/>
</dbReference>
<organism evidence="8 11">
    <name type="scientific">Lactobacillus selangorensis</name>
    <dbReference type="NCBI Taxonomy" id="81857"/>
    <lineage>
        <taxon>Bacteria</taxon>
        <taxon>Bacillati</taxon>
        <taxon>Bacillota</taxon>
        <taxon>Bacilli</taxon>
        <taxon>Lactobacillales</taxon>
        <taxon>Lactobacillaceae</taxon>
        <taxon>Lactobacillus</taxon>
    </lineage>
</organism>
<dbReference type="SMART" id="SM00062">
    <property type="entry name" value="PBPb"/>
    <property type="match status" value="1"/>
</dbReference>
<sequence>MSRTVRKIGLFVFLLAWVAVAIYGYHEIHGSSSGLTTITIGYQTADPVDIARQRGDFAKKMKQKGYHVVFKKFQDGASEMQALKSGSIDYARIGDTPPVTALSSGTDLVYVASGSSKAKGSGILVKKGSGITSIKDLKGKRVAYTKSTSSHFLLLNALKKAGMSSSDIKWVNLDQSAASVAFNKGKVDAWVTWDPMTATAELDQNATLLETGENGVSSNRDYILATKSYAADHTDTSKLIINYLEDDMKWANNHHTKLITMLSKSLGLSKKVVKKMVERRTYAMGKMSTTAIKEEQEIADTFYAEGLIKKKVTIKNHVAD</sequence>
<keyword evidence="4" id="KW-0732">Signal</keyword>
<dbReference type="GO" id="GO:0042597">
    <property type="term" value="C:periplasmic space"/>
    <property type="evidence" value="ECO:0007669"/>
    <property type="project" value="UniProtKB-SubCell"/>
</dbReference>
<dbReference type="PANTHER" id="PTHR30024:SF42">
    <property type="entry name" value="ALIPHATIC SULFONATES-BINDING PROTEIN-RELATED"/>
    <property type="match status" value="1"/>
</dbReference>
<dbReference type="FunFam" id="3.40.190.10:FF:000050">
    <property type="entry name" value="Sulfonate ABC transporter substrate-binding protein"/>
    <property type="match status" value="1"/>
</dbReference>
<comment type="function">
    <text evidence="5">Part of a binding-protein-dependent transport system for aliphatic sulfonates. Putative binding protein.</text>
</comment>
<evidence type="ECO:0000256" key="6">
    <source>
        <dbReference type="ARBA" id="ARBA00070228"/>
    </source>
</evidence>
<evidence type="ECO:0000313" key="10">
    <source>
        <dbReference type="Proteomes" id="UP000051645"/>
    </source>
</evidence>
<dbReference type="Pfam" id="PF09084">
    <property type="entry name" value="NMT1"/>
    <property type="match status" value="1"/>
</dbReference>
<dbReference type="EMBL" id="JQAZ01000002">
    <property type="protein sequence ID" value="KRN32942.1"/>
    <property type="molecule type" value="Genomic_DNA"/>
</dbReference>
<dbReference type="InterPro" id="IPR010067">
    <property type="entry name" value="ABC_SsuA_sub-bd"/>
</dbReference>
<comment type="subcellular location">
    <subcellularLocation>
        <location evidence="1">Periplasm</location>
    </subcellularLocation>
</comment>
<accession>A0A0R2FJ67</accession>
<evidence type="ECO:0000313" key="8">
    <source>
        <dbReference type="EMBL" id="KRN28648.1"/>
    </source>
</evidence>
<dbReference type="RefSeq" id="WP_057769168.1">
    <property type="nucleotide sequence ID" value="NZ_JQAT01000002.1"/>
</dbReference>
<dbReference type="InterPro" id="IPR015168">
    <property type="entry name" value="SsuA/THI5"/>
</dbReference>
<evidence type="ECO:0000259" key="7">
    <source>
        <dbReference type="SMART" id="SM00062"/>
    </source>
</evidence>
<name>A0A0R2FJ67_9LACO</name>
<evidence type="ECO:0000313" key="9">
    <source>
        <dbReference type="EMBL" id="KRN32942.1"/>
    </source>
</evidence>
<dbReference type="Gene3D" id="3.40.190.10">
    <property type="entry name" value="Periplasmic binding protein-like II"/>
    <property type="match status" value="2"/>
</dbReference>
<dbReference type="STRING" id="81857.IV38_GL000849"/>
<dbReference type="Proteomes" id="UP000051645">
    <property type="component" value="Unassembled WGS sequence"/>
</dbReference>
<dbReference type="OrthoDB" id="286202at2"/>
<dbReference type="InterPro" id="IPR001638">
    <property type="entry name" value="Solute-binding_3/MltF_N"/>
</dbReference>
<protein>
    <recommendedName>
        <fullName evidence="6">Putative aliphatic sulfonates-binding protein</fullName>
    </recommendedName>
</protein>
<dbReference type="NCBIfam" id="TIGR01728">
    <property type="entry name" value="SsuA_fam"/>
    <property type="match status" value="1"/>
</dbReference>